<proteinExistence type="predicted"/>
<dbReference type="Proteomes" id="UP000663879">
    <property type="component" value="Unassembled WGS sequence"/>
</dbReference>
<keyword evidence="3" id="KW-1185">Reference proteome</keyword>
<comment type="caution">
    <text evidence="2">The sequence shown here is derived from an EMBL/GenBank/DDBJ whole genome shotgun (WGS) entry which is preliminary data.</text>
</comment>
<feature type="region of interest" description="Disordered" evidence="1">
    <location>
        <begin position="353"/>
        <end position="411"/>
    </location>
</feature>
<evidence type="ECO:0000313" key="3">
    <source>
        <dbReference type="Proteomes" id="UP000663879"/>
    </source>
</evidence>
<dbReference type="AlphaFoldDB" id="A0A814EZ40"/>
<gene>
    <name evidence="2" type="ORF">OXX778_LOCUS15002</name>
</gene>
<organism evidence="2 3">
    <name type="scientific">Brachionus calyciflorus</name>
    <dbReference type="NCBI Taxonomy" id="104777"/>
    <lineage>
        <taxon>Eukaryota</taxon>
        <taxon>Metazoa</taxon>
        <taxon>Spiralia</taxon>
        <taxon>Gnathifera</taxon>
        <taxon>Rotifera</taxon>
        <taxon>Eurotatoria</taxon>
        <taxon>Monogononta</taxon>
        <taxon>Pseudotrocha</taxon>
        <taxon>Ploima</taxon>
        <taxon>Brachionidae</taxon>
        <taxon>Brachionus</taxon>
    </lineage>
</organism>
<feature type="region of interest" description="Disordered" evidence="1">
    <location>
        <begin position="636"/>
        <end position="674"/>
    </location>
</feature>
<accession>A0A814EZ40</accession>
<reference evidence="2" key="1">
    <citation type="submission" date="2021-02" db="EMBL/GenBank/DDBJ databases">
        <authorList>
            <person name="Nowell W R."/>
        </authorList>
    </citation>
    <scope>NUCLEOTIDE SEQUENCE</scope>
    <source>
        <strain evidence="2">Ploen Becks lab</strain>
    </source>
</reference>
<feature type="compositionally biased region" description="Low complexity" evidence="1">
    <location>
        <begin position="390"/>
        <end position="403"/>
    </location>
</feature>
<evidence type="ECO:0000313" key="2">
    <source>
        <dbReference type="EMBL" id="CAF0972744.1"/>
    </source>
</evidence>
<name>A0A814EZ40_9BILA</name>
<dbReference type="OrthoDB" id="6271650at2759"/>
<feature type="region of interest" description="Disordered" evidence="1">
    <location>
        <begin position="297"/>
        <end position="324"/>
    </location>
</feature>
<protein>
    <submittedName>
        <fullName evidence="2">Uncharacterized protein</fullName>
    </submittedName>
</protein>
<feature type="compositionally biased region" description="Low complexity" evidence="1">
    <location>
        <begin position="367"/>
        <end position="383"/>
    </location>
</feature>
<evidence type="ECO:0000256" key="1">
    <source>
        <dbReference type="SAM" id="MobiDB-lite"/>
    </source>
</evidence>
<feature type="compositionally biased region" description="Polar residues" evidence="1">
    <location>
        <begin position="353"/>
        <end position="365"/>
    </location>
</feature>
<dbReference type="EMBL" id="CAJNOC010003209">
    <property type="protein sequence ID" value="CAF0972744.1"/>
    <property type="molecule type" value="Genomic_DNA"/>
</dbReference>
<sequence length="712" mass="82464">MHKIRARLVFAPVNNFIHSLFFQVELFFNGQSFENSNIVYPYKAYLTDLLNYGQDSKNSYLQSQLFYKDDATQMDNLKVLLTDAERKGETVAQIKNGLLHRKSILKQKSEFCLNGNELGNYSVSVESAILLVRKAQINSSVMLGHTMALEKTTAKYPIKRVVVKQHTIGLGVSSKVISNISHSSLPSRVVIGMVTNSAYDGNYTLNPFNFRHFNLSKQNLMFDGQSAPYYKPLQFNFAVNQYIKGYYSLFENNDKPDYATGNDISRLDYPNRWLWQNKMVYKPQHKLFQTNVNIPRQNKNKIKNPQTQNSENTSLFKNNSNLNTNRETIKNRMGYGPVQNRIFSNHHRSSFVFSNKPSISSNGGLKQQLQHQHQHNNNPYNNHQIRHPRQQNQQQNFRWQPRNSSVPKQHKFEKRKIIRELNAKALDGSFDGKSFTIQCKDGESKTKLYSPVCKICVPNPTTEKPVYTTIQTFGKNGNLIKHLRSHKHEIGIWLGEFDKYSATKIHSKKLDPKMYHLVKFFIRNALAVKALEDKDLRQVFPKLIGKYSFVEILINAEYVVLIVDAWSSKCKKEFVVVSAATIKKDLNRDVFILGLERLIGRHNAENLKKCIESIVNRFEFNKKNVVLETSQIAEENVDEDADVNEEDEIFEDEENNSEENASDDDNLDGNEDNEIIEYQFAEKLETESKSLSENMRVEPYENVTYETEYVRF</sequence>